<organism evidence="2 3">
    <name type="scientific">Vibrio marisflavi CECT 7928</name>
    <dbReference type="NCBI Taxonomy" id="634439"/>
    <lineage>
        <taxon>Bacteria</taxon>
        <taxon>Pseudomonadati</taxon>
        <taxon>Pseudomonadota</taxon>
        <taxon>Gammaproteobacteria</taxon>
        <taxon>Vibrionales</taxon>
        <taxon>Vibrionaceae</taxon>
        <taxon>Vibrio</taxon>
    </lineage>
</organism>
<protein>
    <submittedName>
        <fullName evidence="2">Uncharacterized protein</fullName>
    </submittedName>
</protein>
<sequence length="138" mass="15885">MEDELSMSKSTFLDLRRKKRDKNNPSILDSFPKVQDKPEPAKPKTAGDKLKKCPSCDGSKKIEGLFRSFECAVCEGTGYDLSDHVNIIKYQQQCMDWAKTRITALQVELRNARMTDEERELLKASSVRKFYEGCNRKD</sequence>
<evidence type="ECO:0000313" key="3">
    <source>
        <dbReference type="Proteomes" id="UP000838748"/>
    </source>
</evidence>
<dbReference type="Proteomes" id="UP000838748">
    <property type="component" value="Unassembled WGS sequence"/>
</dbReference>
<proteinExistence type="predicted"/>
<evidence type="ECO:0000256" key="1">
    <source>
        <dbReference type="SAM" id="MobiDB-lite"/>
    </source>
</evidence>
<name>A0ABN8E978_9VIBR</name>
<keyword evidence="3" id="KW-1185">Reference proteome</keyword>
<evidence type="ECO:0000313" key="2">
    <source>
        <dbReference type="EMBL" id="CAH0543142.1"/>
    </source>
</evidence>
<accession>A0ABN8E978</accession>
<dbReference type="RefSeq" id="WP_237364017.1">
    <property type="nucleotide sequence ID" value="NZ_CAKLDM010000004.1"/>
</dbReference>
<gene>
    <name evidence="2" type="ORF">VMF7928_04421</name>
</gene>
<dbReference type="EMBL" id="CAKLDM010000004">
    <property type="protein sequence ID" value="CAH0543142.1"/>
    <property type="molecule type" value="Genomic_DNA"/>
</dbReference>
<feature type="region of interest" description="Disordered" evidence="1">
    <location>
        <begin position="1"/>
        <end position="53"/>
    </location>
</feature>
<reference evidence="2" key="1">
    <citation type="submission" date="2021-11" db="EMBL/GenBank/DDBJ databases">
        <authorList>
            <person name="Rodrigo-Torres L."/>
            <person name="Arahal R. D."/>
            <person name="Lucena T."/>
        </authorList>
    </citation>
    <scope>NUCLEOTIDE SEQUENCE</scope>
    <source>
        <strain evidence="2">CECT 7928</strain>
    </source>
</reference>
<comment type="caution">
    <text evidence="2">The sequence shown here is derived from an EMBL/GenBank/DDBJ whole genome shotgun (WGS) entry which is preliminary data.</text>
</comment>
<feature type="compositionally biased region" description="Basic and acidic residues" evidence="1">
    <location>
        <begin position="34"/>
        <end position="51"/>
    </location>
</feature>